<keyword evidence="3 6" id="KW-0862">Zinc</keyword>
<evidence type="ECO:0000256" key="6">
    <source>
        <dbReference type="HAMAP-Rule" id="MF_01294"/>
    </source>
</evidence>
<feature type="binding site" evidence="9">
    <location>
        <position position="254"/>
    </location>
    <ligand>
        <name>Zn(2+)</name>
        <dbReference type="ChEBI" id="CHEBI:29105"/>
        <label>1</label>
        <note>catalytic</note>
    </ligand>
</feature>
<feature type="binding site" evidence="6 8">
    <location>
        <begin position="255"/>
        <end position="257"/>
    </location>
    <ligand>
        <name>dihydroxyacetone phosphate</name>
        <dbReference type="ChEBI" id="CHEBI:57642"/>
    </ligand>
</feature>
<evidence type="ECO:0000256" key="8">
    <source>
        <dbReference type="PIRSR" id="PIRSR001359-2"/>
    </source>
</evidence>
<keyword evidence="4 6" id="KW-0298">Galactitol metabolism</keyword>
<comment type="catalytic activity">
    <reaction evidence="6">
        <text>D-tagatofuranose 1,6-bisphosphate = D-glyceraldehyde 3-phosphate + dihydroxyacetone phosphate</text>
        <dbReference type="Rhea" id="RHEA:22948"/>
        <dbReference type="ChEBI" id="CHEBI:57642"/>
        <dbReference type="ChEBI" id="CHEBI:58694"/>
        <dbReference type="ChEBI" id="CHEBI:59776"/>
        <dbReference type="EC" id="4.1.2.40"/>
    </reaction>
</comment>
<dbReference type="CDD" id="cd00947">
    <property type="entry name" value="TBP_aldolase_IIB"/>
    <property type="match status" value="1"/>
</dbReference>
<reference evidence="10 11" key="1">
    <citation type="submission" date="2013-04" db="EMBL/GenBank/DDBJ databases">
        <authorList>
            <person name="McClelland M."/>
            <person name="Porwollik S."/>
            <person name="Desai P."/>
            <person name="Cheng P."/>
            <person name="Wollam A."/>
            <person name="Pepin K."/>
            <person name="Palsikar V.B."/>
            <person name="Fulton L."/>
            <person name="Fulton R."/>
            <person name="Delehaunty K."/>
            <person name="Fronick C."/>
            <person name="Godfrey J."/>
            <person name="Waligorski J."/>
            <person name="Appelbaum E."/>
            <person name="Tomlinson C."/>
            <person name="Warren W."/>
            <person name="Sodergren E."/>
            <person name="Weinstock G."/>
            <person name="Wilson R.K."/>
        </authorList>
    </citation>
    <scope>NUCLEOTIDE SEQUENCE [LARGE SCALE GENOMIC DNA]</scope>
    <source>
        <strain evidence="10 11">2009K0958</strain>
    </source>
</reference>
<dbReference type="GO" id="GO:0008270">
    <property type="term" value="F:zinc ion binding"/>
    <property type="evidence" value="ECO:0007669"/>
    <property type="project" value="UniProtKB-UniRule"/>
</dbReference>
<sequence>MLFLLLTFDNFHFISKLSFIRSKSQKNIPKAYKFFQRKQTKDFGGRMFIISGRTMLKKAQQEGYAVPAFNIHNLETLQVVVETAAELRSPLIVAGTPGTFSYAGVGNIVAIAAELAKSWNHPLAVHLDHHEKLADIKMKVAAGVRSVMIDGSHFPFADNIALVKSVVDYCHRYDVSVEAELGRLGGQEDDLIVDGKDALYTHPEQAREFVEKTGIDSLAIAIGTAHGLYTAEPKLDFERLTEIRQRVDVPLVLHGASGLPTRDITRAISLGICKVNVATELKIAFSGALKNYLTQHAEASDPRHYMIPAKAAMKEVVRKVIADCGCEGKL</sequence>
<evidence type="ECO:0000256" key="5">
    <source>
        <dbReference type="ARBA" id="ARBA00023239"/>
    </source>
</evidence>
<comment type="subunit">
    <text evidence="6">Forms a complex with GatZ.</text>
</comment>
<dbReference type="GO" id="GO:0009025">
    <property type="term" value="F:tagatose-bisphosphate aldolase activity"/>
    <property type="evidence" value="ECO:0007669"/>
    <property type="project" value="UniProtKB-UniRule"/>
</dbReference>
<dbReference type="PANTHER" id="PTHR30304:SF0">
    <property type="entry name" value="D-TAGATOSE-1,6-BISPHOSPHATE ALDOLASE SUBUNIT GATY-RELATED"/>
    <property type="match status" value="1"/>
</dbReference>
<dbReference type="Pfam" id="PF01116">
    <property type="entry name" value="F_bP_aldolase"/>
    <property type="match status" value="1"/>
</dbReference>
<dbReference type="InterPro" id="IPR023955">
    <property type="entry name" value="TagBP_aldolase_GatY"/>
</dbReference>
<evidence type="ECO:0000313" key="11">
    <source>
        <dbReference type="Proteomes" id="UP000014535"/>
    </source>
</evidence>
<proteinExistence type="inferred from homology"/>
<dbReference type="UniPathway" id="UPA00704">
    <property type="reaction ID" value="UER00716"/>
</dbReference>
<feature type="binding site" evidence="6 8">
    <location>
        <begin position="276"/>
        <end position="279"/>
    </location>
    <ligand>
        <name>dihydroxyacetone phosphate</name>
        <dbReference type="ChEBI" id="CHEBI:57642"/>
    </ligand>
</feature>
<dbReference type="FunFam" id="3.20.20.70:FF:000043">
    <property type="entry name" value="D-tagatose-1,6-bisphosphate aldolase subunit GatY"/>
    <property type="match status" value="1"/>
</dbReference>
<dbReference type="GO" id="GO:0005829">
    <property type="term" value="C:cytosol"/>
    <property type="evidence" value="ECO:0007669"/>
    <property type="project" value="TreeGrafter"/>
</dbReference>
<comment type="similarity">
    <text evidence="6">Belongs to the class II fructose-bisphosphate aldolase family. TagBP aldolase GatY subfamily.</text>
</comment>
<dbReference type="NCBIfam" id="NF006626">
    <property type="entry name" value="PRK09195.1"/>
    <property type="match status" value="1"/>
</dbReference>
<comment type="caution">
    <text evidence="10">The sequence shown here is derived from an EMBL/GenBank/DDBJ whole genome shotgun (WGS) entry which is preliminary data.</text>
</comment>
<dbReference type="AlphaFoldDB" id="A0A656II91"/>
<dbReference type="InterPro" id="IPR013785">
    <property type="entry name" value="Aldolase_TIM"/>
</dbReference>
<evidence type="ECO:0000256" key="1">
    <source>
        <dbReference type="ARBA" id="ARBA00005191"/>
    </source>
</evidence>
<evidence type="ECO:0000313" key="10">
    <source>
        <dbReference type="EMBL" id="EPI71871.1"/>
    </source>
</evidence>
<dbReference type="EMBL" id="ATFT01000027">
    <property type="protein sequence ID" value="EPI71871.1"/>
    <property type="molecule type" value="Genomic_DNA"/>
</dbReference>
<keyword evidence="2 6" id="KW-0479">Metal-binding</keyword>
<dbReference type="Proteomes" id="UP000014535">
    <property type="component" value="Unassembled WGS sequence"/>
</dbReference>
<dbReference type="PROSITE" id="PS00806">
    <property type="entry name" value="ALDOLASE_CLASS_II_2"/>
    <property type="match status" value="1"/>
</dbReference>
<dbReference type="HAMAP" id="MF_01294">
    <property type="entry name" value="TagBP_aldolase_GatY"/>
    <property type="match status" value="1"/>
</dbReference>
<protein>
    <recommendedName>
        <fullName evidence="6">D-tagatose-1,6-bisphosphate aldolase subunit GatY</fullName>
        <shortName evidence="6">TBPA</shortName>
        <shortName evidence="6">TagBP aldolase</shortName>
        <ecNumber evidence="6">4.1.2.40</ecNumber>
    </recommendedName>
    <alternativeName>
        <fullName evidence="6">D-tagatose-bisphosphate aldolase class II</fullName>
    </alternativeName>
    <alternativeName>
        <fullName evidence="6">Tagatose-bisphosphate aldolase</fullName>
    </alternativeName>
</protein>
<dbReference type="GO" id="GO:0019404">
    <property type="term" value="P:galactitol catabolic process"/>
    <property type="evidence" value="ECO:0007669"/>
    <property type="project" value="InterPro"/>
</dbReference>
<keyword evidence="5 6" id="KW-0456">Lyase</keyword>
<gene>
    <name evidence="6" type="primary">gatY</name>
    <name evidence="10" type="ORF">A673_01495</name>
</gene>
<evidence type="ECO:0000256" key="2">
    <source>
        <dbReference type="ARBA" id="ARBA00022723"/>
    </source>
</evidence>
<evidence type="ECO:0000256" key="3">
    <source>
        <dbReference type="ARBA" id="ARBA00022833"/>
    </source>
</evidence>
<evidence type="ECO:0000256" key="7">
    <source>
        <dbReference type="PIRSR" id="PIRSR001359-1"/>
    </source>
</evidence>
<dbReference type="GO" id="GO:2001059">
    <property type="term" value="P:D-tagatose 6-phosphate catabolic process"/>
    <property type="evidence" value="ECO:0007669"/>
    <property type="project" value="UniProtKB-UniRule"/>
</dbReference>
<dbReference type="InterPro" id="IPR011288">
    <property type="entry name" value="TagBP_ald_KbaY/GatY"/>
</dbReference>
<dbReference type="EC" id="4.1.2.40" evidence="6"/>
<feature type="binding site" evidence="9">
    <location>
        <position position="180"/>
    </location>
    <ligand>
        <name>Zn(2+)</name>
        <dbReference type="ChEBI" id="CHEBI:29105"/>
        <label>2</label>
    </ligand>
</feature>
<feature type="binding site" evidence="6">
    <location>
        <position position="129"/>
    </location>
    <ligand>
        <name>Zn(2+)</name>
        <dbReference type="ChEBI" id="CHEBI:29105"/>
        <note>catalytic</note>
    </ligand>
</feature>
<dbReference type="Gene3D" id="3.20.20.70">
    <property type="entry name" value="Aldolase class I"/>
    <property type="match status" value="1"/>
</dbReference>
<dbReference type="NCBIfam" id="TIGR00167">
    <property type="entry name" value="cbbA"/>
    <property type="match status" value="1"/>
</dbReference>
<accession>A0A656II91</accession>
<comment type="cofactor">
    <cofactor evidence="6">
        <name>Zn(2+)</name>
        <dbReference type="ChEBI" id="CHEBI:29105"/>
    </cofactor>
    <text evidence="6">Binds 1 zinc ion per subunit.</text>
</comment>
<dbReference type="PANTHER" id="PTHR30304">
    <property type="entry name" value="D-TAGATOSE-1,6-BISPHOSPHATE ALDOLASE"/>
    <property type="match status" value="1"/>
</dbReference>
<evidence type="ECO:0000256" key="9">
    <source>
        <dbReference type="PIRSR" id="PIRSR001359-3"/>
    </source>
</evidence>
<feature type="binding site" evidence="6">
    <location>
        <position position="226"/>
    </location>
    <ligand>
        <name>Zn(2+)</name>
        <dbReference type="ChEBI" id="CHEBI:29105"/>
        <note>catalytic</note>
    </ligand>
</feature>
<dbReference type="PIRSF" id="PIRSF001359">
    <property type="entry name" value="F_bP_aldolase_II"/>
    <property type="match status" value="1"/>
</dbReference>
<dbReference type="NCBIfam" id="TIGR01858">
    <property type="entry name" value="tag_bisphos_ald"/>
    <property type="match status" value="1"/>
</dbReference>
<name>A0A656II91_SALE2</name>
<dbReference type="InterPro" id="IPR000771">
    <property type="entry name" value="FBA_II"/>
</dbReference>
<dbReference type="NCBIfam" id="NF009374">
    <property type="entry name" value="PRK12737.1"/>
    <property type="match status" value="1"/>
</dbReference>
<dbReference type="SUPFAM" id="SSF51569">
    <property type="entry name" value="Aldolase"/>
    <property type="match status" value="1"/>
</dbReference>
<feature type="binding site" evidence="9">
    <location>
        <position position="226"/>
    </location>
    <ligand>
        <name>Zn(2+)</name>
        <dbReference type="ChEBI" id="CHEBI:29105"/>
        <label>1</label>
        <note>catalytic</note>
    </ligand>
</feature>
<feature type="binding site" evidence="9">
    <location>
        <position position="129"/>
    </location>
    <ligand>
        <name>Zn(2+)</name>
        <dbReference type="ChEBI" id="CHEBI:29105"/>
        <label>1</label>
        <note>catalytic</note>
    </ligand>
</feature>
<feature type="active site" description="Proton donor" evidence="6 7">
    <location>
        <position position="128"/>
    </location>
</feature>
<dbReference type="InterPro" id="IPR050246">
    <property type="entry name" value="Class_II_FBP_aldolase"/>
</dbReference>
<comment type="function">
    <text evidence="6">Catalytic subunit of the tagatose-1,6-bisphosphate aldolase GatYZ, which catalyzes the reversible aldol condensation of dihydroxyacetone phosphate (DHAP or glycerone-phosphate) with glyceraldehyde 3-phosphate (G3P) to produce tagatose 1,6-bisphosphate (TBP). Requires GatZ subunit for full activity and stability. Is involved in the catabolism of galactitol.</text>
</comment>
<feature type="binding site" evidence="9">
    <location>
        <position position="150"/>
    </location>
    <ligand>
        <name>Zn(2+)</name>
        <dbReference type="ChEBI" id="CHEBI:29105"/>
        <label>2</label>
    </ligand>
</feature>
<comment type="cofactor">
    <cofactor evidence="9">
        <name>Zn(2+)</name>
        <dbReference type="ChEBI" id="CHEBI:29105"/>
    </cofactor>
    <text evidence="9">Binds 2 Zn(2+) ions per subunit. One is catalytic and the other provides a structural contribution.</text>
</comment>
<feature type="binding site" evidence="6">
    <location>
        <position position="254"/>
    </location>
    <ligand>
        <name>Zn(2+)</name>
        <dbReference type="ChEBI" id="CHEBI:29105"/>
        <note>catalytic</note>
    </ligand>
</feature>
<organism evidence="10 11">
    <name type="scientific">Salmonella enteritidis (strain 2009K0958)</name>
    <dbReference type="NCBI Taxonomy" id="1192586"/>
    <lineage>
        <taxon>Bacteria</taxon>
        <taxon>Pseudomonadati</taxon>
        <taxon>Pseudomonadota</taxon>
        <taxon>Gammaproteobacteria</taxon>
        <taxon>Enterobacterales</taxon>
        <taxon>Enterobacteriaceae</taxon>
        <taxon>Salmonella</taxon>
    </lineage>
</organism>
<comment type="pathway">
    <text evidence="1 6">Carbohydrate metabolism; D-tagatose 6-phosphate degradation; D-glyceraldehyde 3-phosphate and glycerone phosphate from D-tagatose 6-phosphate: step 2/2.</text>
</comment>
<feature type="binding site" evidence="6 8">
    <location>
        <position position="227"/>
    </location>
    <ligand>
        <name>dihydroxyacetone phosphate</name>
        <dbReference type="ChEBI" id="CHEBI:57642"/>
    </ligand>
</feature>
<evidence type="ECO:0000256" key="4">
    <source>
        <dbReference type="ARBA" id="ARBA00022877"/>
    </source>
</evidence>